<dbReference type="Proteomes" id="UP000805193">
    <property type="component" value="Unassembled WGS sequence"/>
</dbReference>
<evidence type="ECO:0000313" key="1">
    <source>
        <dbReference type="EMBL" id="KAG0426032.1"/>
    </source>
</evidence>
<evidence type="ECO:0000313" key="2">
    <source>
        <dbReference type="Proteomes" id="UP000805193"/>
    </source>
</evidence>
<dbReference type="EMBL" id="JABSTQ010009776">
    <property type="protein sequence ID" value="KAG0426032.1"/>
    <property type="molecule type" value="Genomic_DNA"/>
</dbReference>
<name>A0AC60PXK3_IXOPE</name>
<proteinExistence type="predicted"/>
<keyword evidence="2" id="KW-1185">Reference proteome</keyword>
<sequence length="322" mass="36104">MDHQLAQVHTLLQFISSTWGSFHCSPCYQPDIYFINAIAITEVKARHCAYALRTGCYPGEILSLFQVPPSMGHAKRITKILRAETWRQARLLQESLKVWCYSVYKEERVAEWKFKECRRLASQNTEFLWRRLLLSLPKPSKITKTGVCDVIIVGDTNVPEEVVKILEKGPKFACETSLKPPEMLTLVRNVGDRAQQDERERCILDGVDALPRRRGAPKGPNVGKVVSFCLEERLKLMLADKEGGFVLVPEGGFASSARPARLGYTSFQLRSRRSQSYKRELRAFSIPAKHARSCTASTVLGHMLALVASAASGPKLKRSIGG</sequence>
<reference evidence="1 2" key="1">
    <citation type="journal article" date="2020" name="Cell">
        <title>Large-Scale Comparative Analyses of Tick Genomes Elucidate Their Genetic Diversity and Vector Capacities.</title>
        <authorList>
            <consortium name="Tick Genome and Microbiome Consortium (TIGMIC)"/>
            <person name="Jia N."/>
            <person name="Wang J."/>
            <person name="Shi W."/>
            <person name="Du L."/>
            <person name="Sun Y."/>
            <person name="Zhan W."/>
            <person name="Jiang J.F."/>
            <person name="Wang Q."/>
            <person name="Zhang B."/>
            <person name="Ji P."/>
            <person name="Bell-Sakyi L."/>
            <person name="Cui X.M."/>
            <person name="Yuan T.T."/>
            <person name="Jiang B.G."/>
            <person name="Yang W.F."/>
            <person name="Lam T.T."/>
            <person name="Chang Q.C."/>
            <person name="Ding S.J."/>
            <person name="Wang X.J."/>
            <person name="Zhu J.G."/>
            <person name="Ruan X.D."/>
            <person name="Zhao L."/>
            <person name="Wei J.T."/>
            <person name="Ye R.Z."/>
            <person name="Que T.C."/>
            <person name="Du C.H."/>
            <person name="Zhou Y.H."/>
            <person name="Cheng J.X."/>
            <person name="Dai P.F."/>
            <person name="Guo W.B."/>
            <person name="Han X.H."/>
            <person name="Huang E.J."/>
            <person name="Li L.F."/>
            <person name="Wei W."/>
            <person name="Gao Y.C."/>
            <person name="Liu J.Z."/>
            <person name="Shao H.Z."/>
            <person name="Wang X."/>
            <person name="Wang C.C."/>
            <person name="Yang T.C."/>
            <person name="Huo Q.B."/>
            <person name="Li W."/>
            <person name="Chen H.Y."/>
            <person name="Chen S.E."/>
            <person name="Zhou L.G."/>
            <person name="Ni X.B."/>
            <person name="Tian J.H."/>
            <person name="Sheng Y."/>
            <person name="Liu T."/>
            <person name="Pan Y.S."/>
            <person name="Xia L.Y."/>
            <person name="Li J."/>
            <person name="Zhao F."/>
            <person name="Cao W.C."/>
        </authorList>
    </citation>
    <scope>NUCLEOTIDE SEQUENCE [LARGE SCALE GENOMIC DNA]</scope>
    <source>
        <strain evidence="1">Iper-2018</strain>
    </source>
</reference>
<accession>A0AC60PXK3</accession>
<protein>
    <submittedName>
        <fullName evidence="1">Uncharacterized protein</fullName>
    </submittedName>
</protein>
<comment type="caution">
    <text evidence="1">The sequence shown here is derived from an EMBL/GenBank/DDBJ whole genome shotgun (WGS) entry which is preliminary data.</text>
</comment>
<gene>
    <name evidence="1" type="ORF">HPB47_026851</name>
</gene>
<organism evidence="1 2">
    <name type="scientific">Ixodes persulcatus</name>
    <name type="common">Taiga tick</name>
    <dbReference type="NCBI Taxonomy" id="34615"/>
    <lineage>
        <taxon>Eukaryota</taxon>
        <taxon>Metazoa</taxon>
        <taxon>Ecdysozoa</taxon>
        <taxon>Arthropoda</taxon>
        <taxon>Chelicerata</taxon>
        <taxon>Arachnida</taxon>
        <taxon>Acari</taxon>
        <taxon>Parasitiformes</taxon>
        <taxon>Ixodida</taxon>
        <taxon>Ixodoidea</taxon>
        <taxon>Ixodidae</taxon>
        <taxon>Ixodinae</taxon>
        <taxon>Ixodes</taxon>
    </lineage>
</organism>